<comment type="caution">
    <text evidence="1">The sequence shown here is derived from an EMBL/GenBank/DDBJ whole genome shotgun (WGS) entry which is preliminary data.</text>
</comment>
<name>A0A6L8USF6_9BACL</name>
<dbReference type="Pfam" id="PF18977">
    <property type="entry name" value="DUF5713"/>
    <property type="match status" value="1"/>
</dbReference>
<accession>A0A6L8USF6</accession>
<dbReference type="AlphaFoldDB" id="A0A6L8USF6"/>
<dbReference type="Proteomes" id="UP000481087">
    <property type="component" value="Unassembled WGS sequence"/>
</dbReference>
<proteinExistence type="predicted"/>
<sequence length="107" mass="12692">MEKFDEKLYLVDMYKDPYFPNHLVDKVKVLLVNVVEYLESGEHSIGDIQLKFDEMTDSINELQADFYEDDSEIETAARDSIGETVEEILKHYNIRLDTEEAIRNREW</sequence>
<evidence type="ECO:0000313" key="1">
    <source>
        <dbReference type="EMBL" id="MZQ81008.1"/>
    </source>
</evidence>
<evidence type="ECO:0000313" key="2">
    <source>
        <dbReference type="Proteomes" id="UP000481087"/>
    </source>
</evidence>
<dbReference type="EMBL" id="WTUZ01000007">
    <property type="protein sequence ID" value="MZQ81008.1"/>
    <property type="molecule type" value="Genomic_DNA"/>
</dbReference>
<organism evidence="1 2">
    <name type="scientific">Paenibacillus silvestris</name>
    <dbReference type="NCBI Taxonomy" id="2606219"/>
    <lineage>
        <taxon>Bacteria</taxon>
        <taxon>Bacillati</taxon>
        <taxon>Bacillota</taxon>
        <taxon>Bacilli</taxon>
        <taxon>Bacillales</taxon>
        <taxon>Paenibacillaceae</taxon>
        <taxon>Paenibacillus</taxon>
    </lineage>
</organism>
<dbReference type="RefSeq" id="WP_161405324.1">
    <property type="nucleotide sequence ID" value="NZ_WTUZ01000007.1"/>
</dbReference>
<keyword evidence="2" id="KW-1185">Reference proteome</keyword>
<protein>
    <submittedName>
        <fullName evidence="1">Uncharacterized protein</fullName>
    </submittedName>
</protein>
<gene>
    <name evidence="1" type="ORF">GQF01_02505</name>
</gene>
<reference evidence="1 2" key="1">
    <citation type="submission" date="2019-12" db="EMBL/GenBank/DDBJ databases">
        <title>Paenibacillus sp. nov. sp. isolated from soil.</title>
        <authorList>
            <person name="Kim J."/>
            <person name="Jeong S.E."/>
            <person name="Jung H.S."/>
            <person name="Jeon C.O."/>
        </authorList>
    </citation>
    <scope>NUCLEOTIDE SEQUENCE [LARGE SCALE GENOMIC DNA]</scope>
    <source>
        <strain evidence="1 2">5J-6</strain>
    </source>
</reference>
<dbReference type="InterPro" id="IPR043767">
    <property type="entry name" value="DUF5713"/>
</dbReference>